<keyword evidence="1" id="KW-0812">Transmembrane</keyword>
<keyword evidence="1" id="KW-0472">Membrane</keyword>
<evidence type="ECO:0000313" key="2">
    <source>
        <dbReference type="EMBL" id="JAD74032.1"/>
    </source>
</evidence>
<accession>A0A0A9CRC0</accession>
<dbReference type="PROSITE" id="PS51257">
    <property type="entry name" value="PROKAR_LIPOPROTEIN"/>
    <property type="match status" value="1"/>
</dbReference>
<dbReference type="AlphaFoldDB" id="A0A0A9CRC0"/>
<sequence length="44" mass="5065">MSHWRIGPIRTNLIFLLFSVPIIICASVSIYSCRIKLVLRSMIC</sequence>
<name>A0A0A9CRC0_ARUDO</name>
<protein>
    <submittedName>
        <fullName evidence="2">Uncharacterized protein</fullName>
    </submittedName>
</protein>
<organism evidence="2">
    <name type="scientific">Arundo donax</name>
    <name type="common">Giant reed</name>
    <name type="synonym">Donax arundinaceus</name>
    <dbReference type="NCBI Taxonomy" id="35708"/>
    <lineage>
        <taxon>Eukaryota</taxon>
        <taxon>Viridiplantae</taxon>
        <taxon>Streptophyta</taxon>
        <taxon>Embryophyta</taxon>
        <taxon>Tracheophyta</taxon>
        <taxon>Spermatophyta</taxon>
        <taxon>Magnoliopsida</taxon>
        <taxon>Liliopsida</taxon>
        <taxon>Poales</taxon>
        <taxon>Poaceae</taxon>
        <taxon>PACMAD clade</taxon>
        <taxon>Arundinoideae</taxon>
        <taxon>Arundineae</taxon>
        <taxon>Arundo</taxon>
    </lineage>
</organism>
<evidence type="ECO:0000256" key="1">
    <source>
        <dbReference type="SAM" id="Phobius"/>
    </source>
</evidence>
<feature type="transmembrane region" description="Helical" evidence="1">
    <location>
        <begin position="12"/>
        <end position="33"/>
    </location>
</feature>
<dbReference type="EMBL" id="GBRH01223863">
    <property type="protein sequence ID" value="JAD74032.1"/>
    <property type="molecule type" value="Transcribed_RNA"/>
</dbReference>
<keyword evidence="1" id="KW-1133">Transmembrane helix</keyword>
<proteinExistence type="predicted"/>
<reference evidence="2" key="1">
    <citation type="submission" date="2014-09" db="EMBL/GenBank/DDBJ databases">
        <authorList>
            <person name="Magalhaes I.L.F."/>
            <person name="Oliveira U."/>
            <person name="Santos F.R."/>
            <person name="Vidigal T.H.D.A."/>
            <person name="Brescovit A.D."/>
            <person name="Santos A.J."/>
        </authorList>
    </citation>
    <scope>NUCLEOTIDE SEQUENCE</scope>
    <source>
        <tissue evidence="2">Shoot tissue taken approximately 20 cm above the soil surface</tissue>
    </source>
</reference>
<reference evidence="2" key="2">
    <citation type="journal article" date="2015" name="Data Brief">
        <title>Shoot transcriptome of the giant reed, Arundo donax.</title>
        <authorList>
            <person name="Barrero R.A."/>
            <person name="Guerrero F.D."/>
            <person name="Moolhuijzen P."/>
            <person name="Goolsby J.A."/>
            <person name="Tidwell J."/>
            <person name="Bellgard S.E."/>
            <person name="Bellgard M.I."/>
        </authorList>
    </citation>
    <scope>NUCLEOTIDE SEQUENCE</scope>
    <source>
        <tissue evidence="2">Shoot tissue taken approximately 20 cm above the soil surface</tissue>
    </source>
</reference>